<accession>A0A0G1RIP6</accession>
<keyword evidence="1" id="KW-0472">Membrane</keyword>
<organism evidence="2 3">
    <name type="scientific">Candidatus Amesbacteria bacterium GW2011_GWA2_47_11</name>
    <dbReference type="NCBI Taxonomy" id="1618357"/>
    <lineage>
        <taxon>Bacteria</taxon>
        <taxon>Candidatus Amesiibacteriota</taxon>
    </lineage>
</organism>
<feature type="transmembrane region" description="Helical" evidence="1">
    <location>
        <begin position="36"/>
        <end position="57"/>
    </location>
</feature>
<evidence type="ECO:0008006" key="4">
    <source>
        <dbReference type="Google" id="ProtNLM"/>
    </source>
</evidence>
<keyword evidence="1" id="KW-1133">Transmembrane helix</keyword>
<sequence>MSLRDFRARFFRNFRFRPSFSPGSISRIKKYNFKKILPVLILGIAVIIAVFWVLGLLRRTGKPSSRLAADGRAVVAGAKATQSLNREFSFPLKNSKGVTLDEIKFLLESAQLRDEIIVKGNRATAIQGRTFLILTVKITSSFTRSLEINSKDYFRLTVNDNSIERLAPEIHNDPVIVQPTSTKYTRLGFPINDSDKNLKLLVGEIEGEKTTIDLNWQ</sequence>
<gene>
    <name evidence="2" type="ORF">UX78_C0001G0084</name>
</gene>
<dbReference type="Proteomes" id="UP000034607">
    <property type="component" value="Unassembled WGS sequence"/>
</dbReference>
<proteinExistence type="predicted"/>
<evidence type="ECO:0000313" key="3">
    <source>
        <dbReference type="Proteomes" id="UP000034607"/>
    </source>
</evidence>
<comment type="caution">
    <text evidence="2">The sequence shown here is derived from an EMBL/GenBank/DDBJ whole genome shotgun (WGS) entry which is preliminary data.</text>
</comment>
<evidence type="ECO:0000313" key="2">
    <source>
        <dbReference type="EMBL" id="KKU57031.1"/>
    </source>
</evidence>
<dbReference type="AlphaFoldDB" id="A0A0G1RIP6"/>
<evidence type="ECO:0000256" key="1">
    <source>
        <dbReference type="SAM" id="Phobius"/>
    </source>
</evidence>
<keyword evidence="1" id="KW-0812">Transmembrane</keyword>
<reference evidence="2 3" key="1">
    <citation type="journal article" date="2015" name="Nature">
        <title>rRNA introns, odd ribosomes, and small enigmatic genomes across a large radiation of phyla.</title>
        <authorList>
            <person name="Brown C.T."/>
            <person name="Hug L.A."/>
            <person name="Thomas B.C."/>
            <person name="Sharon I."/>
            <person name="Castelle C.J."/>
            <person name="Singh A."/>
            <person name="Wilkins M.J."/>
            <person name="Williams K.H."/>
            <person name="Banfield J.F."/>
        </authorList>
    </citation>
    <scope>NUCLEOTIDE SEQUENCE [LARGE SCALE GENOMIC DNA]</scope>
</reference>
<protein>
    <recommendedName>
        <fullName evidence="4">DUF4352 domain-containing protein</fullName>
    </recommendedName>
</protein>
<name>A0A0G1RIP6_9BACT</name>
<dbReference type="EMBL" id="LCNM01000001">
    <property type="protein sequence ID" value="KKU57031.1"/>
    <property type="molecule type" value="Genomic_DNA"/>
</dbReference>